<evidence type="ECO:0000256" key="2">
    <source>
        <dbReference type="ARBA" id="ARBA00023315"/>
    </source>
</evidence>
<dbReference type="PANTHER" id="PTHR43877">
    <property type="entry name" value="AMINOALKYLPHOSPHONATE N-ACETYLTRANSFERASE-RELATED-RELATED"/>
    <property type="match status" value="1"/>
</dbReference>
<evidence type="ECO:0000313" key="5">
    <source>
        <dbReference type="Proteomes" id="UP001254813"/>
    </source>
</evidence>
<evidence type="ECO:0000256" key="1">
    <source>
        <dbReference type="ARBA" id="ARBA00022679"/>
    </source>
</evidence>
<dbReference type="Pfam" id="PF00583">
    <property type="entry name" value="Acetyltransf_1"/>
    <property type="match status" value="1"/>
</dbReference>
<reference evidence="4 5" key="1">
    <citation type="submission" date="2022-06" db="EMBL/GenBank/DDBJ databases">
        <title>Halogeometricum sp. a new haloarchaeum isolate from saline soil.</title>
        <authorList>
            <person name="Strakova D."/>
            <person name="Galisteo C."/>
            <person name="Sanchez-Porro C."/>
            <person name="Ventosa A."/>
        </authorList>
    </citation>
    <scope>NUCLEOTIDE SEQUENCE [LARGE SCALE GENOMIC DNA]</scope>
    <source>
        <strain evidence="5">S3BR25-2</strain>
    </source>
</reference>
<feature type="domain" description="N-acetyltransferase" evidence="3">
    <location>
        <begin position="3"/>
        <end position="160"/>
    </location>
</feature>
<dbReference type="CDD" id="cd04301">
    <property type="entry name" value="NAT_SF"/>
    <property type="match status" value="1"/>
</dbReference>
<comment type="caution">
    <text evidence="4">The sequence shown here is derived from an EMBL/GenBank/DDBJ whole genome shotgun (WGS) entry which is preliminary data.</text>
</comment>
<gene>
    <name evidence="4" type="ORF">NDI79_15230</name>
</gene>
<name>A0ABU2G5N7_9EURY</name>
<organism evidence="4 5">
    <name type="scientific">Halogeometricum luteum</name>
    <dbReference type="NCBI Taxonomy" id="2950537"/>
    <lineage>
        <taxon>Archaea</taxon>
        <taxon>Methanobacteriati</taxon>
        <taxon>Methanobacteriota</taxon>
        <taxon>Stenosarchaea group</taxon>
        <taxon>Halobacteria</taxon>
        <taxon>Halobacteriales</taxon>
        <taxon>Haloferacaceae</taxon>
        <taxon>Halogeometricum</taxon>
    </lineage>
</organism>
<keyword evidence="2" id="KW-0012">Acyltransferase</keyword>
<dbReference type="RefSeq" id="WP_310929450.1">
    <property type="nucleotide sequence ID" value="NZ_JAMQOQ010000004.1"/>
</dbReference>
<dbReference type="PROSITE" id="PS51186">
    <property type="entry name" value="GNAT"/>
    <property type="match status" value="1"/>
</dbReference>
<dbReference type="InterPro" id="IPR016181">
    <property type="entry name" value="Acyl_CoA_acyltransferase"/>
</dbReference>
<keyword evidence="5" id="KW-1185">Reference proteome</keyword>
<dbReference type="InterPro" id="IPR000182">
    <property type="entry name" value="GNAT_dom"/>
</dbReference>
<dbReference type="PANTHER" id="PTHR43877:SF2">
    <property type="entry name" value="AMINOALKYLPHOSPHONATE N-ACETYLTRANSFERASE-RELATED"/>
    <property type="match status" value="1"/>
</dbReference>
<dbReference type="Gene3D" id="3.40.630.30">
    <property type="match status" value="1"/>
</dbReference>
<dbReference type="InterPro" id="IPR050832">
    <property type="entry name" value="Bact_Acetyltransf"/>
</dbReference>
<protein>
    <submittedName>
        <fullName evidence="4">GNAT family N-acetyltransferase</fullName>
    </submittedName>
</protein>
<dbReference type="SUPFAM" id="SSF55729">
    <property type="entry name" value="Acyl-CoA N-acyltransferases (Nat)"/>
    <property type="match status" value="1"/>
</dbReference>
<sequence length="160" mass="18471">MDVEIRRATTEDGQALLDLWHGFTEHLSEYDERYQHKEDADDRWLQYFENQLVDSKYGAVFIAVDGDDIVGVIEARLTGDHPIFRLSDHGYINGHYVAESHRDQGVGDALVEAAVEWFSESDRDVTFCRVDVIEGDDQGRKAYERMGFSPVEHVYERQVD</sequence>
<keyword evidence="1" id="KW-0808">Transferase</keyword>
<evidence type="ECO:0000259" key="3">
    <source>
        <dbReference type="PROSITE" id="PS51186"/>
    </source>
</evidence>
<proteinExistence type="predicted"/>
<dbReference type="Proteomes" id="UP001254813">
    <property type="component" value="Unassembled WGS sequence"/>
</dbReference>
<evidence type="ECO:0000313" key="4">
    <source>
        <dbReference type="EMBL" id="MDS0295524.1"/>
    </source>
</evidence>
<accession>A0ABU2G5N7</accession>
<dbReference type="EMBL" id="JAMQOQ010000004">
    <property type="protein sequence ID" value="MDS0295524.1"/>
    <property type="molecule type" value="Genomic_DNA"/>
</dbReference>